<sequence>MKGANMRFSDDLEAALSDFARDHGIDRDEAIQRIVRSALINGGYLASGEEGIPPEKLNASNDD</sequence>
<protein>
    <recommendedName>
        <fullName evidence="3">Ribbon-helix-helix protein CopG domain-containing protein</fullName>
    </recommendedName>
</protein>
<evidence type="ECO:0008006" key="3">
    <source>
        <dbReference type="Google" id="ProtNLM"/>
    </source>
</evidence>
<keyword evidence="2" id="KW-1185">Reference proteome</keyword>
<comment type="caution">
    <text evidence="1">The sequence shown here is derived from an EMBL/GenBank/DDBJ whole genome shotgun (WGS) entry which is preliminary data.</text>
</comment>
<name>A0ABP2RNW4_RHILU</name>
<gene>
    <name evidence="1" type="ORF">C241_17273</name>
</gene>
<reference evidence="1 2" key="1">
    <citation type="journal article" date="2013" name="Genome Announc.">
        <title>Genome Sequence of Rhizobium lupini HPC(L) Isolated from Saline Desert Soil, Kutch (Gujarat).</title>
        <authorList>
            <person name="Agarwal L."/>
            <person name="Purohit H.J."/>
        </authorList>
    </citation>
    <scope>NUCLEOTIDE SEQUENCE [LARGE SCALE GENOMIC DNA]</scope>
    <source>
        <strain evidence="2">HPC(L)</strain>
    </source>
</reference>
<evidence type="ECO:0000313" key="1">
    <source>
        <dbReference type="EMBL" id="EKJ94704.1"/>
    </source>
</evidence>
<dbReference type="EMBL" id="AMQQ01000024">
    <property type="protein sequence ID" value="EKJ94704.1"/>
    <property type="molecule type" value="Genomic_DNA"/>
</dbReference>
<organism evidence="1 2">
    <name type="scientific">Bradyrhizobium lupini HPC(L)</name>
    <dbReference type="NCBI Taxonomy" id="1229491"/>
    <lineage>
        <taxon>Bacteria</taxon>
        <taxon>Pseudomonadati</taxon>
        <taxon>Pseudomonadota</taxon>
        <taxon>Alphaproteobacteria</taxon>
        <taxon>Hyphomicrobiales</taxon>
        <taxon>Nitrobacteraceae</taxon>
        <taxon>Bradyrhizobium</taxon>
    </lineage>
</organism>
<dbReference type="Proteomes" id="UP000017668">
    <property type="component" value="Unassembled WGS sequence"/>
</dbReference>
<proteinExistence type="predicted"/>
<accession>A0ABP2RNW4</accession>
<evidence type="ECO:0000313" key="2">
    <source>
        <dbReference type="Proteomes" id="UP000017668"/>
    </source>
</evidence>